<comment type="caution">
    <text evidence="1">The sequence shown here is derived from an EMBL/GenBank/DDBJ whole genome shotgun (WGS) entry which is preliminary data.</text>
</comment>
<name>A0A0T5VW85_9SPHI</name>
<dbReference type="EMBL" id="LMZQ01000001">
    <property type="protein sequence ID" value="KRT17913.1"/>
    <property type="molecule type" value="Genomic_DNA"/>
</dbReference>
<evidence type="ECO:0000313" key="2">
    <source>
        <dbReference type="Proteomes" id="UP000051950"/>
    </source>
</evidence>
<protein>
    <submittedName>
        <fullName evidence="1">Uncharacterized protein</fullName>
    </submittedName>
</protein>
<reference evidence="1 2" key="1">
    <citation type="submission" date="2015-11" db="EMBL/GenBank/DDBJ databases">
        <title>Sequence of Pedobacter ginsenosidimutans.</title>
        <authorList>
            <person name="Carson E."/>
            <person name="Keyser V."/>
            <person name="Newman J."/>
            <person name="Miller J."/>
        </authorList>
    </citation>
    <scope>NUCLEOTIDE SEQUENCE [LARGE SCALE GENOMIC DNA]</scope>
    <source>
        <strain evidence="1 2">KACC 14530</strain>
    </source>
</reference>
<dbReference type="Proteomes" id="UP000051950">
    <property type="component" value="Unassembled WGS sequence"/>
</dbReference>
<organism evidence="1 2">
    <name type="scientific">Pedobacter ginsenosidimutans</name>
    <dbReference type="NCBI Taxonomy" id="687842"/>
    <lineage>
        <taxon>Bacteria</taxon>
        <taxon>Pseudomonadati</taxon>
        <taxon>Bacteroidota</taxon>
        <taxon>Sphingobacteriia</taxon>
        <taxon>Sphingobacteriales</taxon>
        <taxon>Sphingobacteriaceae</taxon>
        <taxon>Pedobacter</taxon>
    </lineage>
</organism>
<accession>A0A0T5VW85</accession>
<gene>
    <name evidence="1" type="ORF">ASU31_01050</name>
</gene>
<dbReference type="AlphaFoldDB" id="A0A0T5VW85"/>
<evidence type="ECO:0000313" key="1">
    <source>
        <dbReference type="EMBL" id="KRT17913.1"/>
    </source>
</evidence>
<keyword evidence="2" id="KW-1185">Reference proteome</keyword>
<sequence>MVGRSLISLARKIASYPKLRESRLNPLTPRFQYLFDIFLDAGYKAQQISQGILNTGIDQFPSGLFSIAKPVRMAPERVPMENGGELGITNNEKIIFQDAFAFPEDKACKRQALRLCKLITH</sequence>
<proteinExistence type="predicted"/>